<evidence type="ECO:0000256" key="1">
    <source>
        <dbReference type="ARBA" id="ARBA00022962"/>
    </source>
</evidence>
<dbReference type="Gene3D" id="3.60.20.10">
    <property type="entry name" value="Glutamine Phosphoribosylpyrophosphate, subunit 1, domain 1"/>
    <property type="match status" value="1"/>
</dbReference>
<dbReference type="EC" id="3.5.1.-" evidence="3"/>
<dbReference type="KEGG" id="rlc:K227x_04830"/>
<keyword evidence="1" id="KW-0315">Glutamine amidotransferase</keyword>
<gene>
    <name evidence="3" type="primary">egtC</name>
    <name evidence="3" type="ORF">K227x_04830</name>
</gene>
<proteinExistence type="predicted"/>
<dbReference type="PANTHER" id="PTHR43187:SF1">
    <property type="entry name" value="GLUTAMINE AMIDOTRANSFERASE DUG3-RELATED"/>
    <property type="match status" value="1"/>
</dbReference>
<dbReference type="InterPro" id="IPR017932">
    <property type="entry name" value="GATase_2_dom"/>
</dbReference>
<dbReference type="Pfam" id="PF13230">
    <property type="entry name" value="GATase_4"/>
    <property type="match status" value="1"/>
</dbReference>
<keyword evidence="4" id="KW-1185">Reference proteome</keyword>
<dbReference type="InterPro" id="IPR029055">
    <property type="entry name" value="Ntn_hydrolases_N"/>
</dbReference>
<name>A0A517N4Q7_9BACT</name>
<dbReference type="SUPFAM" id="SSF56235">
    <property type="entry name" value="N-terminal nucleophile aminohydrolases (Ntn hydrolases)"/>
    <property type="match status" value="1"/>
</dbReference>
<feature type="domain" description="Glutamine amidotransferase type-2" evidence="2">
    <location>
        <begin position="1"/>
        <end position="271"/>
    </location>
</feature>
<dbReference type="PANTHER" id="PTHR43187">
    <property type="entry name" value="GLUTAMINE AMIDOTRANSFERASE DUG3-RELATED"/>
    <property type="match status" value="1"/>
</dbReference>
<organism evidence="3 4">
    <name type="scientific">Rubripirellula lacrimiformis</name>
    <dbReference type="NCBI Taxonomy" id="1930273"/>
    <lineage>
        <taxon>Bacteria</taxon>
        <taxon>Pseudomonadati</taxon>
        <taxon>Planctomycetota</taxon>
        <taxon>Planctomycetia</taxon>
        <taxon>Pirellulales</taxon>
        <taxon>Pirellulaceae</taxon>
        <taxon>Rubripirellula</taxon>
    </lineage>
</organism>
<dbReference type="PROSITE" id="PS51278">
    <property type="entry name" value="GATASE_TYPE_2"/>
    <property type="match status" value="1"/>
</dbReference>
<dbReference type="CDD" id="cd01908">
    <property type="entry name" value="YafJ"/>
    <property type="match status" value="1"/>
</dbReference>
<dbReference type="InterPro" id="IPR026869">
    <property type="entry name" value="EgtC-like"/>
</dbReference>
<dbReference type="InterPro" id="IPR052373">
    <property type="entry name" value="Gamma-glu_amide_hydrolase"/>
</dbReference>
<dbReference type="GO" id="GO:0016787">
    <property type="term" value="F:hydrolase activity"/>
    <property type="evidence" value="ECO:0007669"/>
    <property type="project" value="UniProtKB-KW"/>
</dbReference>
<accession>A0A517N4Q7</accession>
<protein>
    <submittedName>
        <fullName evidence="3">Amidohydrolase EgtC</fullName>
        <ecNumber evidence="3">3.5.1.-</ecNumber>
    </submittedName>
</protein>
<evidence type="ECO:0000313" key="3">
    <source>
        <dbReference type="EMBL" id="QDT02112.1"/>
    </source>
</evidence>
<dbReference type="EMBL" id="CP036525">
    <property type="protein sequence ID" value="QDT02112.1"/>
    <property type="molecule type" value="Genomic_DNA"/>
</dbReference>
<evidence type="ECO:0000259" key="2">
    <source>
        <dbReference type="PROSITE" id="PS51278"/>
    </source>
</evidence>
<reference evidence="3 4" key="1">
    <citation type="submission" date="2019-02" db="EMBL/GenBank/DDBJ databases">
        <title>Deep-cultivation of Planctomycetes and their phenomic and genomic characterization uncovers novel biology.</title>
        <authorList>
            <person name="Wiegand S."/>
            <person name="Jogler M."/>
            <person name="Boedeker C."/>
            <person name="Pinto D."/>
            <person name="Vollmers J."/>
            <person name="Rivas-Marin E."/>
            <person name="Kohn T."/>
            <person name="Peeters S.H."/>
            <person name="Heuer A."/>
            <person name="Rast P."/>
            <person name="Oberbeckmann S."/>
            <person name="Bunk B."/>
            <person name="Jeske O."/>
            <person name="Meyerdierks A."/>
            <person name="Storesund J.E."/>
            <person name="Kallscheuer N."/>
            <person name="Luecker S."/>
            <person name="Lage O.M."/>
            <person name="Pohl T."/>
            <person name="Merkel B.J."/>
            <person name="Hornburger P."/>
            <person name="Mueller R.-W."/>
            <person name="Bruemmer F."/>
            <person name="Labrenz M."/>
            <person name="Spormann A.M."/>
            <person name="Op den Camp H."/>
            <person name="Overmann J."/>
            <person name="Amann R."/>
            <person name="Jetten M.S.M."/>
            <person name="Mascher T."/>
            <person name="Medema M.H."/>
            <person name="Devos D.P."/>
            <person name="Kaster A.-K."/>
            <person name="Ovreas L."/>
            <person name="Rohde M."/>
            <person name="Galperin M.Y."/>
            <person name="Jogler C."/>
        </authorList>
    </citation>
    <scope>NUCLEOTIDE SEQUENCE [LARGE SCALE GENOMIC DNA]</scope>
    <source>
        <strain evidence="3 4">K22_7</strain>
    </source>
</reference>
<dbReference type="Proteomes" id="UP000318538">
    <property type="component" value="Chromosome"/>
</dbReference>
<evidence type="ECO:0000313" key="4">
    <source>
        <dbReference type="Proteomes" id="UP000318538"/>
    </source>
</evidence>
<sequence>MVHAQNALLIQSRSDEIGRSHSDGWGIGYYEDGLACVERSAAAAHHGLHFSNTAERVYSSTVISHVRLATVGTPAIENCHPFHWGNWVFAHNGTVQGIETLRPAMLGELSPTHRSAIQGSTDSELLFHWLMQRLTDSGVVSETICKSLDESASVIAENLSRLDSRCRSVMPEKPARLNTVLTDGHVMIASRLRNSLHWTHRDGVRDCEICGIPHVDHQIGFHYRAVVLASEPLSHEKWVPIPDGTVISIDDDIRTHSIPILGIEPIRSEAT</sequence>
<keyword evidence="3" id="KW-0378">Hydrolase</keyword>
<dbReference type="AlphaFoldDB" id="A0A517N4Q7"/>